<evidence type="ECO:0000256" key="1">
    <source>
        <dbReference type="SAM" id="SignalP"/>
    </source>
</evidence>
<comment type="caution">
    <text evidence="2">The sequence shown here is derived from an EMBL/GenBank/DDBJ whole genome shotgun (WGS) entry which is preliminary data.</text>
</comment>
<dbReference type="InterPro" id="IPR050490">
    <property type="entry name" value="Bact_solute-bd_prot1"/>
</dbReference>
<name>A0A3N9P9G2_9BACL</name>
<keyword evidence="1" id="KW-0732">Signal</keyword>
<dbReference type="SUPFAM" id="SSF53850">
    <property type="entry name" value="Periplasmic binding protein-like II"/>
    <property type="match status" value="1"/>
</dbReference>
<dbReference type="Pfam" id="PF01547">
    <property type="entry name" value="SBP_bac_1"/>
    <property type="match status" value="1"/>
</dbReference>
<dbReference type="EMBL" id="RQPI01000002">
    <property type="protein sequence ID" value="RQW12851.1"/>
    <property type="molecule type" value="Genomic_DNA"/>
</dbReference>
<feature type="signal peptide" evidence="1">
    <location>
        <begin position="1"/>
        <end position="27"/>
    </location>
</feature>
<dbReference type="InterPro" id="IPR006059">
    <property type="entry name" value="SBP"/>
</dbReference>
<keyword evidence="3" id="KW-1185">Reference proteome</keyword>
<sequence length="445" mass="49394">MRGIFVRTGKKLFASALLIVTALSSLTACGSGTSSEGSAGSGSSEQVKIRMIESLTSPARTEVLNQMLTKFEEANPGIDVELISPPLDSADTKIAQMLSSKADVDVLEVRDSTVKQFVTNNWIADLSAYTSKWSGYGTLNTSAQMSANYIENKPYYIPYGLYEKILFYRTDWFKEKGLEAPKTWEDLYQAAKAITDPSKNRYGYSFRGGKGADSYIVDMVRDYNGTNTNPEDAMFLKNGNTIFSTPEAKQALENHLNIYKDGSPKDSVNWGFAEMVEGFEAGITGMLIQDPDVIDVVKQKMGEGTWSTAAIPAGPAGVTHFKVGAAGWGMAAHSEHKDEAWKLIEFLSSPEENEFFTQKIGLIPVHTTASENEFYKTGYYKPYMDMNADTAHYIPVKPETDYKGFGEWRSIIQQDTQAIIFGKLSVDDALKKWDAYWIDQKKQGK</sequence>
<dbReference type="CDD" id="cd13585">
    <property type="entry name" value="PBP2_TMBP_like"/>
    <property type="match status" value="1"/>
</dbReference>
<accession>A0A3N9P9G2</accession>
<protein>
    <submittedName>
        <fullName evidence="2">Sugar ABC transporter substrate-binding protein</fullName>
    </submittedName>
</protein>
<dbReference type="PANTHER" id="PTHR43649:SF12">
    <property type="entry name" value="DIACETYLCHITOBIOSE BINDING PROTEIN DASA"/>
    <property type="match status" value="1"/>
</dbReference>
<dbReference type="Proteomes" id="UP000282529">
    <property type="component" value="Unassembled WGS sequence"/>
</dbReference>
<dbReference type="PANTHER" id="PTHR43649">
    <property type="entry name" value="ARABINOSE-BINDING PROTEIN-RELATED"/>
    <property type="match status" value="1"/>
</dbReference>
<evidence type="ECO:0000313" key="3">
    <source>
        <dbReference type="Proteomes" id="UP000282529"/>
    </source>
</evidence>
<evidence type="ECO:0000313" key="2">
    <source>
        <dbReference type="EMBL" id="RQW12851.1"/>
    </source>
</evidence>
<organism evidence="2 3">
    <name type="scientific">Paenibacillus rhizophilus</name>
    <dbReference type="NCBI Taxonomy" id="1850366"/>
    <lineage>
        <taxon>Bacteria</taxon>
        <taxon>Bacillati</taxon>
        <taxon>Bacillota</taxon>
        <taxon>Bacilli</taxon>
        <taxon>Bacillales</taxon>
        <taxon>Paenibacillaceae</taxon>
        <taxon>Paenibacillus</taxon>
    </lineage>
</organism>
<dbReference type="PROSITE" id="PS51257">
    <property type="entry name" value="PROKAR_LIPOPROTEIN"/>
    <property type="match status" value="1"/>
</dbReference>
<dbReference type="AlphaFoldDB" id="A0A3N9P9G2"/>
<dbReference type="OrthoDB" id="9808332at2"/>
<proteinExistence type="predicted"/>
<gene>
    <name evidence="2" type="ORF">EH198_06925</name>
</gene>
<reference evidence="2 3" key="1">
    <citation type="submission" date="2018-11" db="EMBL/GenBank/DDBJ databases">
        <title>Genome sequence of strain 7197.</title>
        <authorList>
            <person name="Gao J."/>
            <person name="Sun J."/>
        </authorList>
    </citation>
    <scope>NUCLEOTIDE SEQUENCE [LARGE SCALE GENOMIC DNA]</scope>
    <source>
        <strain evidence="2 3">7197</strain>
    </source>
</reference>
<feature type="chain" id="PRO_5039200757" evidence="1">
    <location>
        <begin position="28"/>
        <end position="445"/>
    </location>
</feature>
<dbReference type="Gene3D" id="3.40.190.10">
    <property type="entry name" value="Periplasmic binding protein-like II"/>
    <property type="match status" value="1"/>
</dbReference>